<dbReference type="AlphaFoldDB" id="A3P0L5"/>
<dbReference type="Proteomes" id="UP000006738">
    <property type="component" value="Chromosome I"/>
</dbReference>
<dbReference type="InterPro" id="IPR020556">
    <property type="entry name" value="Amidase_CS"/>
</dbReference>
<evidence type="ECO:0000313" key="3">
    <source>
        <dbReference type="EMBL" id="ABN90972.1"/>
    </source>
</evidence>
<dbReference type="Gene3D" id="3.90.1300.10">
    <property type="entry name" value="Amidase signature (AS) domain"/>
    <property type="match status" value="1"/>
</dbReference>
<dbReference type="EMBL" id="CP000572">
    <property type="protein sequence ID" value="ABN90972.1"/>
    <property type="molecule type" value="Genomic_DNA"/>
</dbReference>
<accession>A3P0L5</accession>
<protein>
    <submittedName>
        <fullName evidence="3">Amidase domain protein</fullName>
    </submittedName>
</protein>
<reference evidence="3 4" key="1">
    <citation type="submission" date="2007-02" db="EMBL/GenBank/DDBJ databases">
        <authorList>
            <person name="DeShazer D."/>
            <person name="Woods D.E."/>
            <person name="Nierman W.C."/>
        </authorList>
    </citation>
    <scope>NUCLEOTIDE SEQUENCE [LARGE SCALE GENOMIC DNA]</scope>
    <source>
        <strain evidence="3 4">1106a</strain>
    </source>
</reference>
<sequence>MGARRAAALEFRIVRRSSPRGMTVPSDYLCHDAIGLAQLVAQREVSARELLDAAIGRAQALNPAINAIVLNDYAAARERAASGTLAGPLAGVPYLVKDLGSAVAGLPLSLGSRHYRHHVPAEDSPLIVRTKAAGLNIFGKTNTPELGQMPYTESALLGVCRNPWNLDHTPGGSSGGAAAAVAAGIVPLAHASDGGGSIRIPASCCGLFGFKPSRDPALTPWPVPGEIVVEHAVSRSVRDSALLLDITTGRTAPGTLEGVGAPGTYLGALDAPPPALKIGYVTDPMLAPALSADVRDALDRAAALAASLGHNVEPAALNLDFAQIGEVFLTIWAAIADELVLGAERITGRKPARAEFEPATWAMAQVGRRLVRERLPHALELQRQITARVAGLVSRYDVLLCATLAAPPIKIGEMQPTPLETRQMELLGVLPIKPLLKRMLAEVSHQAFAWAGCTELFNLTGQPAMSVPLHWSARGLPVGVQFVARHGDDARLFALARQLELAQPWFDKRPPLARAQA</sequence>
<dbReference type="InterPro" id="IPR023631">
    <property type="entry name" value="Amidase_dom"/>
</dbReference>
<dbReference type="HOGENOM" id="CLU_009600_0_4_4"/>
<evidence type="ECO:0000256" key="1">
    <source>
        <dbReference type="ARBA" id="ARBA00009199"/>
    </source>
</evidence>
<evidence type="ECO:0000259" key="2">
    <source>
        <dbReference type="Pfam" id="PF01425"/>
    </source>
</evidence>
<dbReference type="KEGG" id="bpl:BURPS1106A_3916"/>
<dbReference type="PROSITE" id="PS00571">
    <property type="entry name" value="AMIDASES"/>
    <property type="match status" value="1"/>
</dbReference>
<dbReference type="InterPro" id="IPR000120">
    <property type="entry name" value="Amidase"/>
</dbReference>
<dbReference type="PANTHER" id="PTHR11895">
    <property type="entry name" value="TRANSAMIDASE"/>
    <property type="match status" value="1"/>
</dbReference>
<feature type="domain" description="Amidase" evidence="2">
    <location>
        <begin position="49"/>
        <end position="492"/>
    </location>
</feature>
<dbReference type="InterPro" id="IPR036928">
    <property type="entry name" value="AS_sf"/>
</dbReference>
<dbReference type="PANTHER" id="PTHR11895:SF7">
    <property type="entry name" value="GLUTAMYL-TRNA(GLN) AMIDOTRANSFERASE SUBUNIT A, MITOCHONDRIAL"/>
    <property type="match status" value="1"/>
</dbReference>
<proteinExistence type="inferred from homology"/>
<dbReference type="SUPFAM" id="SSF75304">
    <property type="entry name" value="Amidase signature (AS) enzymes"/>
    <property type="match status" value="1"/>
</dbReference>
<dbReference type="Pfam" id="PF01425">
    <property type="entry name" value="Amidase"/>
    <property type="match status" value="1"/>
</dbReference>
<evidence type="ECO:0000313" key="4">
    <source>
        <dbReference type="Proteomes" id="UP000006738"/>
    </source>
</evidence>
<dbReference type="GO" id="GO:0003824">
    <property type="term" value="F:catalytic activity"/>
    <property type="evidence" value="ECO:0007669"/>
    <property type="project" value="InterPro"/>
</dbReference>
<comment type="similarity">
    <text evidence="1">Belongs to the amidase family.</text>
</comment>
<name>A3P0L5_BURP0</name>
<gene>
    <name evidence="3" type="ordered locus">BURPS1106A_3916</name>
</gene>
<organism evidence="3 4">
    <name type="scientific">Burkholderia pseudomallei (strain 1106a)</name>
    <dbReference type="NCBI Taxonomy" id="357348"/>
    <lineage>
        <taxon>Bacteria</taxon>
        <taxon>Pseudomonadati</taxon>
        <taxon>Pseudomonadota</taxon>
        <taxon>Betaproteobacteria</taxon>
        <taxon>Burkholderiales</taxon>
        <taxon>Burkholderiaceae</taxon>
        <taxon>Burkholderia</taxon>
        <taxon>pseudomallei group</taxon>
    </lineage>
</organism>